<proteinExistence type="evidence at transcript level"/>
<evidence type="ECO:0000256" key="7">
    <source>
        <dbReference type="ARBA" id="ARBA00022786"/>
    </source>
</evidence>
<feature type="compositionally biased region" description="Basic residues" evidence="14">
    <location>
        <begin position="305"/>
        <end position="329"/>
    </location>
</feature>
<feature type="compositionally biased region" description="Low complexity" evidence="14">
    <location>
        <begin position="9"/>
        <end position="20"/>
    </location>
</feature>
<keyword evidence="8" id="KW-0378">Hydrolase</keyword>
<dbReference type="InterPro" id="IPR003323">
    <property type="entry name" value="OTU_dom"/>
</dbReference>
<dbReference type="EC" id="3.4.19.12" evidence="4"/>
<dbReference type="GO" id="GO:0006508">
    <property type="term" value="P:proteolysis"/>
    <property type="evidence" value="ECO:0007669"/>
    <property type="project" value="UniProtKB-KW"/>
</dbReference>
<evidence type="ECO:0000259" key="15">
    <source>
        <dbReference type="PROSITE" id="PS50802"/>
    </source>
</evidence>
<accession>A0A131Y418</accession>
<keyword evidence="9" id="KW-0788">Thiol protease</keyword>
<name>A0A131Y418_IXORI</name>
<comment type="subcellular location">
    <subcellularLocation>
        <location evidence="3">Cytoplasm</location>
    </subcellularLocation>
    <subcellularLocation>
        <location evidence="2">Nucleus</location>
    </subcellularLocation>
</comment>
<organism evidence="16">
    <name type="scientific">Ixodes ricinus</name>
    <name type="common">Common tick</name>
    <name type="synonym">Acarus ricinus</name>
    <dbReference type="NCBI Taxonomy" id="34613"/>
    <lineage>
        <taxon>Eukaryota</taxon>
        <taxon>Metazoa</taxon>
        <taxon>Ecdysozoa</taxon>
        <taxon>Arthropoda</taxon>
        <taxon>Chelicerata</taxon>
        <taxon>Arachnida</taxon>
        <taxon>Acari</taxon>
        <taxon>Parasitiformes</taxon>
        <taxon>Ixodida</taxon>
        <taxon>Ixodoidea</taxon>
        <taxon>Ixodidae</taxon>
        <taxon>Ixodinae</taxon>
        <taxon>Ixodes</taxon>
    </lineage>
</organism>
<dbReference type="PANTHER" id="PTHR12419">
    <property type="entry name" value="OTU DOMAIN CONTAINING PROTEIN"/>
    <property type="match status" value="1"/>
</dbReference>
<comment type="catalytic activity">
    <reaction evidence="1">
        <text>Thiol-dependent hydrolysis of ester, thioester, amide, peptide and isopeptide bonds formed by the C-terminal Gly of ubiquitin (a 76-residue protein attached to proteins as an intracellular targeting signal).</text>
        <dbReference type="EC" id="3.4.19.12"/>
    </reaction>
</comment>
<dbReference type="SUPFAM" id="SSF54001">
    <property type="entry name" value="Cysteine proteinases"/>
    <property type="match status" value="1"/>
</dbReference>
<keyword evidence="7" id="KW-0833">Ubl conjugation pathway</keyword>
<dbReference type="InterPro" id="IPR050704">
    <property type="entry name" value="Peptidase_C85-like"/>
</dbReference>
<evidence type="ECO:0000256" key="2">
    <source>
        <dbReference type="ARBA" id="ARBA00004123"/>
    </source>
</evidence>
<dbReference type="AlphaFoldDB" id="A0A131Y418"/>
<evidence type="ECO:0000256" key="1">
    <source>
        <dbReference type="ARBA" id="ARBA00000707"/>
    </source>
</evidence>
<dbReference type="GO" id="GO:0005634">
    <property type="term" value="C:nucleus"/>
    <property type="evidence" value="ECO:0007669"/>
    <property type="project" value="UniProtKB-SubCell"/>
</dbReference>
<dbReference type="Pfam" id="PF02338">
    <property type="entry name" value="OTU"/>
    <property type="match status" value="1"/>
</dbReference>
<dbReference type="PANTHER" id="PTHR12419:SF7">
    <property type="entry name" value="OTU DOMAIN-CONTAINING PROTEIN 3"/>
    <property type="match status" value="1"/>
</dbReference>
<evidence type="ECO:0000313" key="16">
    <source>
        <dbReference type="EMBL" id="JAP73258.1"/>
    </source>
</evidence>
<keyword evidence="5" id="KW-0963">Cytoplasm</keyword>
<evidence type="ECO:0000256" key="9">
    <source>
        <dbReference type="ARBA" id="ARBA00022807"/>
    </source>
</evidence>
<evidence type="ECO:0000256" key="14">
    <source>
        <dbReference type="SAM" id="MobiDB-lite"/>
    </source>
</evidence>
<dbReference type="InterPro" id="IPR038765">
    <property type="entry name" value="Papain-like_cys_pep_sf"/>
</dbReference>
<dbReference type="EMBL" id="GEFM01002538">
    <property type="protein sequence ID" value="JAP73258.1"/>
    <property type="molecule type" value="mRNA"/>
</dbReference>
<feature type="domain" description="OTU" evidence="15">
    <location>
        <begin position="44"/>
        <end position="168"/>
    </location>
</feature>
<sequence length="360" mass="40695">MARRKSSEKSNQSQKLSNLKLKNKANSDDENFTCFKDQLKAMGLTLREIQGDGNCLFRALNDQLEGHTRNHLKYRYETVQYMKEHRNDFEPFVEDDVPFDQHLYNLGQPGTYAGNDAIVAFARLHELVIVIHQLNTPLWQVKGTDKPNAVELHLSYHNGDHYNSVRKIGDNTQSPACIRLAAPRAEKQQDPSRKDAPSEQTAAQLEEQVMLETGVQDLQLIREVLQDYDFSKQGAVDYIRSQRTACPDKVVELNEEVESIWSTEETGARILGDAAVVAAATVAPRNGVSEDADETKTRTDSASGPKKRLSAKAKKELKKLERKHKNVQRKKGDSNTVKSRNELEDKTADIIVADFKYLTI</sequence>
<evidence type="ECO:0000256" key="10">
    <source>
        <dbReference type="ARBA" id="ARBA00022990"/>
    </source>
</evidence>
<keyword evidence="10" id="KW-0007">Acetylation</keyword>
<dbReference type="GO" id="GO:0004843">
    <property type="term" value="F:cysteine-type deubiquitinase activity"/>
    <property type="evidence" value="ECO:0007669"/>
    <property type="project" value="UniProtKB-EC"/>
</dbReference>
<keyword evidence="6 16" id="KW-0645">Protease</keyword>
<dbReference type="CDD" id="cd22770">
    <property type="entry name" value="OTU_OTUD3"/>
    <property type="match status" value="1"/>
</dbReference>
<dbReference type="Gene3D" id="3.90.70.80">
    <property type="match status" value="1"/>
</dbReference>
<evidence type="ECO:0000256" key="3">
    <source>
        <dbReference type="ARBA" id="ARBA00004496"/>
    </source>
</evidence>
<evidence type="ECO:0000256" key="5">
    <source>
        <dbReference type="ARBA" id="ARBA00022490"/>
    </source>
</evidence>
<evidence type="ECO:0000256" key="8">
    <source>
        <dbReference type="ARBA" id="ARBA00022801"/>
    </source>
</evidence>
<evidence type="ECO:0000256" key="13">
    <source>
        <dbReference type="ARBA" id="ARBA00074859"/>
    </source>
</evidence>
<reference evidence="16" key="1">
    <citation type="submission" date="2016-02" db="EMBL/GenBank/DDBJ databases">
        <title>RNAseq analyses of the midgut from blood- or serum-fed Ixodes ricinus ticks.</title>
        <authorList>
            <person name="Perner J."/>
            <person name="Provaznik J."/>
            <person name="Schrenkova J."/>
            <person name="Urbanova V."/>
            <person name="Ribeiro J.M."/>
            <person name="Kopacek P."/>
        </authorList>
    </citation>
    <scope>NUCLEOTIDE SEQUENCE</scope>
    <source>
        <tissue evidence="16">Gut</tissue>
    </source>
</reference>
<evidence type="ECO:0000256" key="11">
    <source>
        <dbReference type="ARBA" id="ARBA00023242"/>
    </source>
</evidence>
<feature type="region of interest" description="Disordered" evidence="14">
    <location>
        <begin position="1"/>
        <end position="22"/>
    </location>
</feature>
<feature type="region of interest" description="Disordered" evidence="14">
    <location>
        <begin position="287"/>
        <end position="343"/>
    </location>
</feature>
<dbReference type="GO" id="GO:0016579">
    <property type="term" value="P:protein deubiquitination"/>
    <property type="evidence" value="ECO:0007669"/>
    <property type="project" value="TreeGrafter"/>
</dbReference>
<dbReference type="FunFam" id="3.90.70.80:FF:000005">
    <property type="entry name" value="OTU domain-containing protein 3"/>
    <property type="match status" value="1"/>
</dbReference>
<evidence type="ECO:0000256" key="12">
    <source>
        <dbReference type="ARBA" id="ARBA00059041"/>
    </source>
</evidence>
<comment type="function">
    <text evidence="12">Deubiquitinating enzyme that hydrolyzes 'Lys-6'- and 'Lys-11'-linked polyubiquitin. Also hydrolyzes heterotypic (mixed and branched) and homotypic chains. Important regulator of energy metabolism. Glucose and fatty acids trigger its nuclear translocation by CBP-dependent acetylation. In the nucleus, deubiquitinates and stabilizes the nuclear receptor PPARD regulating the expression of various genes involved in glucose and lipid metabolism and oxidative phosphorylation. Also acts as a negative regulator of the ribosome quality control (RQC) by mediating deubiquitination of 40S ribosomal proteins RPS10/eS10 and RPS20/uS10, thereby antagonizing ZNF598-mediated 40S ubiquitination.</text>
</comment>
<keyword evidence="11" id="KW-0539">Nucleus</keyword>
<evidence type="ECO:0000256" key="6">
    <source>
        <dbReference type="ARBA" id="ARBA00022670"/>
    </source>
</evidence>
<dbReference type="PROSITE" id="PS50802">
    <property type="entry name" value="OTU"/>
    <property type="match status" value="1"/>
</dbReference>
<protein>
    <recommendedName>
        <fullName evidence="13">OTU domain-containing protein 3</fullName>
        <ecNumber evidence="4">3.4.19.12</ecNumber>
    </recommendedName>
</protein>
<evidence type="ECO:0000256" key="4">
    <source>
        <dbReference type="ARBA" id="ARBA00012759"/>
    </source>
</evidence>
<dbReference type="GO" id="GO:0005737">
    <property type="term" value="C:cytoplasm"/>
    <property type="evidence" value="ECO:0007669"/>
    <property type="project" value="UniProtKB-SubCell"/>
</dbReference>